<dbReference type="RefSeq" id="WP_032931074.1">
    <property type="nucleotide sequence ID" value="NZ_LZTH01000003.1"/>
</dbReference>
<dbReference type="EMBL" id="LZTJ01000033">
    <property type="protein sequence ID" value="OBP70495.1"/>
    <property type="molecule type" value="Genomic_DNA"/>
</dbReference>
<feature type="region of interest" description="Disordered" evidence="1">
    <location>
        <begin position="47"/>
        <end position="68"/>
    </location>
</feature>
<comment type="caution">
    <text evidence="3">The sequence shown here is derived from an EMBL/GenBank/DDBJ whole genome shotgun (WGS) entry which is preliminary data.</text>
</comment>
<protein>
    <submittedName>
        <fullName evidence="3">Uncharacterized protein</fullName>
    </submittedName>
</protein>
<keyword evidence="2" id="KW-1133">Transmembrane helix</keyword>
<name>A0A1A5HP42_RHILI</name>
<gene>
    <name evidence="3" type="ORF">BAE39_23145</name>
</gene>
<dbReference type="GeneID" id="66682960"/>
<organism evidence="3 4">
    <name type="scientific">Rhizobium loti</name>
    <name type="common">Mesorhizobium loti</name>
    <dbReference type="NCBI Taxonomy" id="381"/>
    <lineage>
        <taxon>Bacteria</taxon>
        <taxon>Pseudomonadati</taxon>
        <taxon>Pseudomonadota</taxon>
        <taxon>Alphaproteobacteria</taxon>
        <taxon>Hyphomicrobiales</taxon>
        <taxon>Phyllobacteriaceae</taxon>
        <taxon>Mesorhizobium</taxon>
    </lineage>
</organism>
<feature type="transmembrane region" description="Helical" evidence="2">
    <location>
        <begin position="20"/>
        <end position="41"/>
    </location>
</feature>
<evidence type="ECO:0000256" key="1">
    <source>
        <dbReference type="SAM" id="MobiDB-lite"/>
    </source>
</evidence>
<reference evidence="4" key="1">
    <citation type="submission" date="2016-06" db="EMBL/GenBank/DDBJ databases">
        <title>NZP2037 Pacbio-Illumina hybrid assembly.</title>
        <authorList>
            <person name="Ramsay J.P."/>
        </authorList>
    </citation>
    <scope>NUCLEOTIDE SEQUENCE [LARGE SCALE GENOMIC DNA]</scope>
    <source>
        <strain evidence="4">R7ANS::ICEMlSym2042</strain>
    </source>
</reference>
<keyword evidence="2" id="KW-0472">Membrane</keyword>
<dbReference type="AlphaFoldDB" id="A0A1A5HP42"/>
<proteinExistence type="predicted"/>
<keyword evidence="2" id="KW-0812">Transmembrane</keyword>
<evidence type="ECO:0000313" key="3">
    <source>
        <dbReference type="EMBL" id="OBP70495.1"/>
    </source>
</evidence>
<evidence type="ECO:0000313" key="4">
    <source>
        <dbReference type="Proteomes" id="UP000093748"/>
    </source>
</evidence>
<dbReference type="Proteomes" id="UP000093748">
    <property type="component" value="Unassembled WGS sequence"/>
</dbReference>
<sequence>MRHRSIITRTGHGPGTAVAVLMVGLAVVGIVFLVLGGLLYFGEQPPDQRALSSVPARSAQAADRRAVD</sequence>
<evidence type="ECO:0000256" key="2">
    <source>
        <dbReference type="SAM" id="Phobius"/>
    </source>
</evidence>
<accession>A0A1A5HP42</accession>